<sequence length="272" mass="32264">MLMIKMDKERERDFFIACLKELELTWNVEPDSSISIVFDLTDSPDKQLLMLCDLIVEMWVTITVKEELLDRIQNDYYYQNTAEIEQIYLLATEMIMSNQFDSVDFINDLKDSVRHHFRIDLTTTLYDYQERVESFYATSDWVLDEMVARAIDEKKLEEMYQALLHTLREFARHHTYKLDILHVLQGDSFTFYLSNGRRLRAKELQQAILDAELLPTGFDETELNVTPILALAPKWIHLYGNDPSEKKTVAVHNIFEERVIYKPIEQFPFEKN</sequence>
<evidence type="ECO:0000313" key="2">
    <source>
        <dbReference type="Proteomes" id="UP001084197"/>
    </source>
</evidence>
<proteinExistence type="predicted"/>
<keyword evidence="2" id="KW-1185">Reference proteome</keyword>
<evidence type="ECO:0000313" key="1">
    <source>
        <dbReference type="EMBL" id="MCZ0704456.1"/>
    </source>
</evidence>
<gene>
    <name evidence="1" type="primary">ytxC</name>
    <name evidence="1" type="ORF">OWO01_14695</name>
</gene>
<dbReference type="InterPro" id="IPR014199">
    <property type="entry name" value="Spore_YtxC"/>
</dbReference>
<dbReference type="RefSeq" id="WP_268781229.1">
    <property type="nucleotide sequence ID" value="NZ_JAPRAT010000037.1"/>
</dbReference>
<dbReference type="Pfam" id="PF08812">
    <property type="entry name" value="YtxC"/>
    <property type="match status" value="1"/>
</dbReference>
<comment type="caution">
    <text evidence="1">The sequence shown here is derived from an EMBL/GenBank/DDBJ whole genome shotgun (WGS) entry which is preliminary data.</text>
</comment>
<organism evidence="1 2">
    <name type="scientific">Natronobacillus azotifigens</name>
    <dbReference type="NCBI Taxonomy" id="472978"/>
    <lineage>
        <taxon>Bacteria</taxon>
        <taxon>Bacillati</taxon>
        <taxon>Bacillota</taxon>
        <taxon>Bacilli</taxon>
        <taxon>Bacillales</taxon>
        <taxon>Bacillaceae</taxon>
        <taxon>Natronobacillus</taxon>
    </lineage>
</organism>
<dbReference type="EMBL" id="JAPRAT010000037">
    <property type="protein sequence ID" value="MCZ0704456.1"/>
    <property type="molecule type" value="Genomic_DNA"/>
</dbReference>
<reference evidence="1" key="1">
    <citation type="submission" date="2022-11" db="EMBL/GenBank/DDBJ databases">
        <title>WGS of Natronobacillus azotifigens 24KS-1, an anaerobic diazotrophic haloalkaliphile from soda-rich habitats.</title>
        <authorList>
            <person name="Sorokin D.Y."/>
            <person name="Merkel A.Y."/>
        </authorList>
    </citation>
    <scope>NUCLEOTIDE SEQUENCE</scope>
    <source>
        <strain evidence="1">24KS-1</strain>
    </source>
</reference>
<protein>
    <submittedName>
        <fullName evidence="1">Sporulation protein YtxC</fullName>
    </submittedName>
</protein>
<accession>A0A9J6RFS6</accession>
<dbReference type="AlphaFoldDB" id="A0A9J6RFS6"/>
<name>A0A9J6RFS6_9BACI</name>
<dbReference type="Proteomes" id="UP001084197">
    <property type="component" value="Unassembled WGS sequence"/>
</dbReference>